<proteinExistence type="predicted"/>
<dbReference type="SUPFAM" id="SSF52266">
    <property type="entry name" value="SGNH hydrolase"/>
    <property type="match status" value="1"/>
</dbReference>
<comment type="catalytic activity">
    <reaction evidence="2">
        <text>1-O-hexadecyl-2-acetyl-sn-glycero-3-phosphocholine + H2O = 1-O-hexadecyl-sn-glycero-3-phosphocholine + acetate + H(+)</text>
        <dbReference type="Rhea" id="RHEA:40479"/>
        <dbReference type="ChEBI" id="CHEBI:15377"/>
        <dbReference type="ChEBI" id="CHEBI:15378"/>
        <dbReference type="ChEBI" id="CHEBI:30089"/>
        <dbReference type="ChEBI" id="CHEBI:44811"/>
        <dbReference type="ChEBI" id="CHEBI:64496"/>
    </reaction>
    <physiologicalReaction direction="left-to-right" evidence="2">
        <dbReference type="Rhea" id="RHEA:40480"/>
    </physiologicalReaction>
</comment>
<dbReference type="GO" id="GO:0003847">
    <property type="term" value="F:1-alkyl-2-acetylglycerophosphocholine esterase activity"/>
    <property type="evidence" value="ECO:0007669"/>
    <property type="project" value="UniProtKB-EC"/>
</dbReference>
<keyword evidence="6" id="KW-1185">Reference proteome</keyword>
<dbReference type="InterPro" id="IPR036514">
    <property type="entry name" value="SGNH_hydro_sf"/>
</dbReference>
<reference evidence="7" key="1">
    <citation type="submission" date="2025-08" db="UniProtKB">
        <authorList>
            <consortium name="RefSeq"/>
        </authorList>
    </citation>
    <scope>IDENTIFICATION</scope>
    <source>
        <strain evidence="7">Wakin</strain>
        <tissue evidence="7">Muscle</tissue>
    </source>
</reference>
<evidence type="ECO:0000313" key="7">
    <source>
        <dbReference type="RefSeq" id="XP_026114423.1"/>
    </source>
</evidence>
<dbReference type="InterPro" id="IPR051532">
    <property type="entry name" value="Ester_Hydrolysis_Enzymes"/>
</dbReference>
<dbReference type="GO" id="GO:0004622">
    <property type="term" value="F:phosphatidylcholine lysophospholipase activity"/>
    <property type="evidence" value="ECO:0007669"/>
    <property type="project" value="TreeGrafter"/>
</dbReference>
<evidence type="ECO:0000259" key="5">
    <source>
        <dbReference type="Pfam" id="PF13472"/>
    </source>
</evidence>
<evidence type="ECO:0000256" key="3">
    <source>
        <dbReference type="ARBA" id="ARBA00035804"/>
    </source>
</evidence>
<name>A0A6P6P0K8_CARAU</name>
<evidence type="ECO:0000256" key="4">
    <source>
        <dbReference type="ARBA" id="ARBA00048078"/>
    </source>
</evidence>
<dbReference type="Gene3D" id="3.40.50.1110">
    <property type="entry name" value="SGNH hydrolase"/>
    <property type="match status" value="1"/>
</dbReference>
<dbReference type="AlphaFoldDB" id="A0A6P6P0K8"/>
<dbReference type="PANTHER" id="PTHR30383">
    <property type="entry name" value="THIOESTERASE 1/PROTEASE 1/LYSOPHOSPHOLIPASE L1"/>
    <property type="match status" value="1"/>
</dbReference>
<evidence type="ECO:0000313" key="6">
    <source>
        <dbReference type="Proteomes" id="UP000515129"/>
    </source>
</evidence>
<evidence type="ECO:0000256" key="1">
    <source>
        <dbReference type="ARBA" id="ARBA00013201"/>
    </source>
</evidence>
<dbReference type="RefSeq" id="XP_026114423.1">
    <property type="nucleotide sequence ID" value="XM_026258638.1"/>
</dbReference>
<comment type="catalytic activity">
    <reaction evidence="4">
        <text>a 1-O-alkyl-2-acetyl-sn-glycero-3-phosphocholine + H2O = a 1-O-alkyl-sn-glycero-3-phosphocholine + acetate + H(+)</text>
        <dbReference type="Rhea" id="RHEA:17777"/>
        <dbReference type="ChEBI" id="CHEBI:15377"/>
        <dbReference type="ChEBI" id="CHEBI:15378"/>
        <dbReference type="ChEBI" id="CHEBI:30089"/>
        <dbReference type="ChEBI" id="CHEBI:30909"/>
        <dbReference type="ChEBI" id="CHEBI:36707"/>
        <dbReference type="EC" id="3.1.1.47"/>
    </reaction>
    <physiologicalReaction direction="left-to-right" evidence="4">
        <dbReference type="Rhea" id="RHEA:17778"/>
    </physiologicalReaction>
</comment>
<dbReference type="InterPro" id="IPR013830">
    <property type="entry name" value="SGNH_hydro"/>
</dbReference>
<dbReference type="KEGG" id="caua:113092865"/>
<accession>A0A6P6P0K8</accession>
<feature type="domain" description="SGNH hydrolase-type esterase" evidence="5">
    <location>
        <begin position="92"/>
        <end position="207"/>
    </location>
</feature>
<organism evidence="6 7">
    <name type="scientific">Carassius auratus</name>
    <name type="common">Goldfish</name>
    <dbReference type="NCBI Taxonomy" id="7957"/>
    <lineage>
        <taxon>Eukaryota</taxon>
        <taxon>Metazoa</taxon>
        <taxon>Chordata</taxon>
        <taxon>Craniata</taxon>
        <taxon>Vertebrata</taxon>
        <taxon>Euteleostomi</taxon>
        <taxon>Actinopterygii</taxon>
        <taxon>Neopterygii</taxon>
        <taxon>Teleostei</taxon>
        <taxon>Ostariophysi</taxon>
        <taxon>Cypriniformes</taxon>
        <taxon>Cyprinidae</taxon>
        <taxon>Cyprininae</taxon>
        <taxon>Carassius</taxon>
    </lineage>
</organism>
<comment type="catalytic activity">
    <reaction evidence="3">
        <text>1-O-hexadecyl-2-acetyl-sn-glycero-3-phosphate + H2O = 1-O-hexadecyl-sn-glycero-3-phosphate + acetate + H(+)</text>
        <dbReference type="Rhea" id="RHEA:41704"/>
        <dbReference type="ChEBI" id="CHEBI:15377"/>
        <dbReference type="ChEBI" id="CHEBI:15378"/>
        <dbReference type="ChEBI" id="CHEBI:30089"/>
        <dbReference type="ChEBI" id="CHEBI:77580"/>
        <dbReference type="ChEBI" id="CHEBI:78385"/>
    </reaction>
    <physiologicalReaction direction="left-to-right" evidence="3">
        <dbReference type="Rhea" id="RHEA:41705"/>
    </physiologicalReaction>
</comment>
<gene>
    <name evidence="7" type="primary">LOC113092865</name>
</gene>
<protein>
    <recommendedName>
        <fullName evidence="1">1-alkyl-2-acetylglycerophosphocholine esterase</fullName>
        <ecNumber evidence="1">3.1.1.47</ecNumber>
    </recommendedName>
</protein>
<dbReference type="Pfam" id="PF13472">
    <property type="entry name" value="Lipase_GDSL_2"/>
    <property type="match status" value="1"/>
</dbReference>
<dbReference type="PANTHER" id="PTHR30383:SF5">
    <property type="entry name" value="SGNH HYDROLASE-TYPE ESTERASE DOMAIN-CONTAINING PROTEIN"/>
    <property type="match status" value="1"/>
</dbReference>
<dbReference type="Proteomes" id="UP000515129">
    <property type="component" value="Unplaced"/>
</dbReference>
<sequence length="230" mass="26986">MAFIKMESEDVKIEEAFRVKQEDDEEQTDDKSYIRITISKRTFNVPKGLQVCFFTDSVCWDIEHYFPNAQCWVHPDTTLVRSVQQHVKHFEKLHNYTIVILHIGTNDISSGASSSTVVQRMKTLISRISQVNSHILYFAISAILPRAKDDSTVKTTIKQCNSLLHYWSTHTRHILFLKTKKTFLKNGKIIPNLYKHDGLHLNQEGKQKLFSYFQSFLWHFCRFSSRARRT</sequence>
<dbReference type="GeneID" id="113092865"/>
<dbReference type="OrthoDB" id="8793438at2759"/>
<dbReference type="EC" id="3.1.1.47" evidence="1"/>
<evidence type="ECO:0000256" key="2">
    <source>
        <dbReference type="ARBA" id="ARBA00023721"/>
    </source>
</evidence>